<feature type="domain" description="HTH merR-type" evidence="4">
    <location>
        <begin position="5"/>
        <end position="74"/>
    </location>
</feature>
<evidence type="ECO:0000256" key="1">
    <source>
        <dbReference type="ARBA" id="ARBA00023015"/>
    </source>
</evidence>
<evidence type="ECO:0000256" key="2">
    <source>
        <dbReference type="ARBA" id="ARBA00023125"/>
    </source>
</evidence>
<dbReference type="KEGG" id="vpy:HZI73_12375"/>
<keyword evidence="1" id="KW-0805">Transcription regulation</keyword>
<dbReference type="PROSITE" id="PS50937">
    <property type="entry name" value="HTH_MERR_2"/>
    <property type="match status" value="1"/>
</dbReference>
<dbReference type="CDD" id="cd00592">
    <property type="entry name" value="HTH_MerR-like"/>
    <property type="match status" value="1"/>
</dbReference>
<dbReference type="PANTHER" id="PTHR30204:SF94">
    <property type="entry name" value="HEAVY METAL-DEPENDENT TRANSCRIPTIONAL REGULATOR HI_0293-RELATED"/>
    <property type="match status" value="1"/>
</dbReference>
<dbReference type="Gene3D" id="1.10.1660.10">
    <property type="match status" value="1"/>
</dbReference>
<evidence type="ECO:0000259" key="4">
    <source>
        <dbReference type="PROSITE" id="PS50937"/>
    </source>
</evidence>
<evidence type="ECO:0000313" key="5">
    <source>
        <dbReference type="EMBL" id="QUI23035.1"/>
    </source>
</evidence>
<protein>
    <submittedName>
        <fullName evidence="5">MerR family transcriptional regulator</fullName>
    </submittedName>
</protein>
<dbReference type="Pfam" id="PF13411">
    <property type="entry name" value="MerR_1"/>
    <property type="match status" value="1"/>
</dbReference>
<dbReference type="SUPFAM" id="SSF46955">
    <property type="entry name" value="Putative DNA-binding domain"/>
    <property type="match status" value="1"/>
</dbReference>
<dbReference type="PANTHER" id="PTHR30204">
    <property type="entry name" value="REDOX-CYCLING DRUG-SENSING TRANSCRIPTIONAL ACTIVATOR SOXR"/>
    <property type="match status" value="1"/>
</dbReference>
<dbReference type="RefSeq" id="WP_212698535.1">
    <property type="nucleotide sequence ID" value="NZ_CP058649.1"/>
</dbReference>
<dbReference type="Proteomes" id="UP000683246">
    <property type="component" value="Chromosome"/>
</dbReference>
<dbReference type="GO" id="GO:0003700">
    <property type="term" value="F:DNA-binding transcription factor activity"/>
    <property type="evidence" value="ECO:0007669"/>
    <property type="project" value="InterPro"/>
</dbReference>
<dbReference type="SMART" id="SM00422">
    <property type="entry name" value="HTH_MERR"/>
    <property type="match status" value="1"/>
</dbReference>
<sequence>MKNNYLLINELATLFDVTTHTLRFYEQKGLITPVARTEKGYRLYDFESISRLEEILMCRSIDMPIHDIIDYLNRKSVDHLSHHLSRLETQLDKKIQALRDIKSQLKSGQETIDYYRIHKDTFFTQSFEERYLLFLEDIDDAKDFQLSEKDFYHAFLKSSHNQALKLSKDLVFISTRATTKLYLLIHPADISNFNMKDLRILPKSNYLCHFHVSTSQKDYMKLLRKVEAYLKKHHLTSEDYLIDILSTNYSIMTEKSDLTCMQLPVYNI</sequence>
<proteinExistence type="predicted"/>
<organism evidence="5 6">
    <name type="scientific">Vallitalea pronyensis</name>
    <dbReference type="NCBI Taxonomy" id="1348613"/>
    <lineage>
        <taxon>Bacteria</taxon>
        <taxon>Bacillati</taxon>
        <taxon>Bacillota</taxon>
        <taxon>Clostridia</taxon>
        <taxon>Lachnospirales</taxon>
        <taxon>Vallitaleaceae</taxon>
        <taxon>Vallitalea</taxon>
    </lineage>
</organism>
<accession>A0A8J8SGR3</accession>
<dbReference type="AlphaFoldDB" id="A0A8J8SGR3"/>
<dbReference type="GO" id="GO:0003677">
    <property type="term" value="F:DNA binding"/>
    <property type="evidence" value="ECO:0007669"/>
    <property type="project" value="UniProtKB-KW"/>
</dbReference>
<dbReference type="InterPro" id="IPR000551">
    <property type="entry name" value="MerR-type_HTH_dom"/>
</dbReference>
<gene>
    <name evidence="5" type="ORF">HZI73_12375</name>
</gene>
<keyword evidence="2" id="KW-0238">DNA-binding</keyword>
<keyword evidence="6" id="KW-1185">Reference proteome</keyword>
<keyword evidence="3" id="KW-0804">Transcription</keyword>
<dbReference type="EMBL" id="CP058649">
    <property type="protein sequence ID" value="QUI23035.1"/>
    <property type="molecule type" value="Genomic_DNA"/>
</dbReference>
<reference evidence="5" key="1">
    <citation type="submission" date="2020-07" db="EMBL/GenBank/DDBJ databases">
        <title>Vallitalea pronyensis genome.</title>
        <authorList>
            <person name="Postec A."/>
        </authorList>
    </citation>
    <scope>NUCLEOTIDE SEQUENCE</scope>
    <source>
        <strain evidence="5">FatNI3</strain>
    </source>
</reference>
<evidence type="ECO:0000313" key="6">
    <source>
        <dbReference type="Proteomes" id="UP000683246"/>
    </source>
</evidence>
<dbReference type="InterPro" id="IPR047057">
    <property type="entry name" value="MerR_fam"/>
</dbReference>
<dbReference type="InterPro" id="IPR009061">
    <property type="entry name" value="DNA-bd_dom_put_sf"/>
</dbReference>
<name>A0A8J8SGR3_9FIRM</name>
<evidence type="ECO:0000256" key="3">
    <source>
        <dbReference type="ARBA" id="ARBA00023163"/>
    </source>
</evidence>